<dbReference type="Proteomes" id="UP001595755">
    <property type="component" value="Unassembled WGS sequence"/>
</dbReference>
<sequence>MSALKTREAAERLGVSPTTVKRWAAQFSPSFRKDSVGHYVFSPREFELLRYIKDRTEQGSTLEQITLPGLPVSSEDPREENASSPGKRELLLRISEIERSLEQKADEVVSVQVRQHRAELDELLRVVTHLTSTVEALQERAAAMANTARIEALRAPTTDNGGFPERKRKAFRTFF</sequence>
<dbReference type="SUPFAM" id="SSF46955">
    <property type="entry name" value="Putative DNA-binding domain"/>
    <property type="match status" value="1"/>
</dbReference>
<dbReference type="InterPro" id="IPR009061">
    <property type="entry name" value="DNA-bd_dom_put_sf"/>
</dbReference>
<evidence type="ECO:0000256" key="2">
    <source>
        <dbReference type="SAM" id="MobiDB-lite"/>
    </source>
</evidence>
<dbReference type="InterPro" id="IPR000551">
    <property type="entry name" value="MerR-type_HTH_dom"/>
</dbReference>
<evidence type="ECO:0000313" key="5">
    <source>
        <dbReference type="Proteomes" id="UP001595755"/>
    </source>
</evidence>
<reference evidence="5" key="1">
    <citation type="journal article" date="2019" name="Int. J. Syst. Evol. Microbiol.">
        <title>The Global Catalogue of Microorganisms (GCM) 10K type strain sequencing project: providing services to taxonomists for standard genome sequencing and annotation.</title>
        <authorList>
            <consortium name="The Broad Institute Genomics Platform"/>
            <consortium name="The Broad Institute Genome Sequencing Center for Infectious Disease"/>
            <person name="Wu L."/>
            <person name="Ma J."/>
        </authorList>
    </citation>
    <scope>NUCLEOTIDE SEQUENCE [LARGE SCALE GENOMIC DNA]</scope>
    <source>
        <strain evidence="5">CGMCC 4.1641</strain>
    </source>
</reference>
<gene>
    <name evidence="4" type="ORF">ACFO1S_09310</name>
</gene>
<accession>A0ABV8S9P1</accession>
<feature type="region of interest" description="Disordered" evidence="2">
    <location>
        <begin position="68"/>
        <end position="87"/>
    </location>
</feature>
<feature type="coiled-coil region" evidence="1">
    <location>
        <begin position="87"/>
        <end position="140"/>
    </location>
</feature>
<dbReference type="EMBL" id="JBHSED010000013">
    <property type="protein sequence ID" value="MFC4303653.1"/>
    <property type="molecule type" value="Genomic_DNA"/>
</dbReference>
<organism evidence="4 5">
    <name type="scientific">Cohnella boryungensis</name>
    <dbReference type="NCBI Taxonomy" id="768479"/>
    <lineage>
        <taxon>Bacteria</taxon>
        <taxon>Bacillati</taxon>
        <taxon>Bacillota</taxon>
        <taxon>Bacilli</taxon>
        <taxon>Bacillales</taxon>
        <taxon>Paenibacillaceae</taxon>
        <taxon>Cohnella</taxon>
    </lineage>
</organism>
<feature type="compositionally biased region" description="Basic and acidic residues" evidence="2">
    <location>
        <begin position="75"/>
        <end position="87"/>
    </location>
</feature>
<keyword evidence="1" id="KW-0175">Coiled coil</keyword>
<evidence type="ECO:0000313" key="4">
    <source>
        <dbReference type="EMBL" id="MFC4303653.1"/>
    </source>
</evidence>
<proteinExistence type="predicted"/>
<evidence type="ECO:0000256" key="1">
    <source>
        <dbReference type="SAM" id="Coils"/>
    </source>
</evidence>
<keyword evidence="5" id="KW-1185">Reference proteome</keyword>
<comment type="caution">
    <text evidence="4">The sequence shown here is derived from an EMBL/GenBank/DDBJ whole genome shotgun (WGS) entry which is preliminary data.</text>
</comment>
<dbReference type="Gene3D" id="1.10.1660.10">
    <property type="match status" value="1"/>
</dbReference>
<feature type="domain" description="HTH merR-type" evidence="3">
    <location>
        <begin position="6"/>
        <end position="66"/>
    </location>
</feature>
<dbReference type="Pfam" id="PF13411">
    <property type="entry name" value="MerR_1"/>
    <property type="match status" value="1"/>
</dbReference>
<evidence type="ECO:0000259" key="3">
    <source>
        <dbReference type="Pfam" id="PF13411"/>
    </source>
</evidence>
<protein>
    <submittedName>
        <fullName evidence="4">MerR family transcriptional regulator</fullName>
    </submittedName>
</protein>
<dbReference type="RefSeq" id="WP_204602638.1">
    <property type="nucleotide sequence ID" value="NZ_JBHSED010000013.1"/>
</dbReference>
<name>A0ABV8S9P1_9BACL</name>